<proteinExistence type="predicted"/>
<reference evidence="2" key="1">
    <citation type="submission" date="2020-08" db="EMBL/GenBank/DDBJ databases">
        <title>Multicomponent nature underlies the extraordinary mechanical properties of spider dragline silk.</title>
        <authorList>
            <person name="Kono N."/>
            <person name="Nakamura H."/>
            <person name="Mori M."/>
            <person name="Yoshida Y."/>
            <person name="Ohtoshi R."/>
            <person name="Malay A.D."/>
            <person name="Moran D.A.P."/>
            <person name="Tomita M."/>
            <person name="Numata K."/>
            <person name="Arakawa K."/>
        </authorList>
    </citation>
    <scope>NUCLEOTIDE SEQUENCE</scope>
</reference>
<sequence>MGKRENHFDNNTFERSNGNPNNTANPQPPPHYAGTKMKALEKEGFKSPTITVKQPRKEKFFLPISNPFEALNTEADATQDLQSAREKRRENTSCNDEDDSKL</sequence>
<organism evidence="2 3">
    <name type="scientific">Nephila pilipes</name>
    <name type="common">Giant wood spider</name>
    <name type="synonym">Nephila maculata</name>
    <dbReference type="NCBI Taxonomy" id="299642"/>
    <lineage>
        <taxon>Eukaryota</taxon>
        <taxon>Metazoa</taxon>
        <taxon>Ecdysozoa</taxon>
        <taxon>Arthropoda</taxon>
        <taxon>Chelicerata</taxon>
        <taxon>Arachnida</taxon>
        <taxon>Araneae</taxon>
        <taxon>Araneomorphae</taxon>
        <taxon>Entelegynae</taxon>
        <taxon>Araneoidea</taxon>
        <taxon>Nephilidae</taxon>
        <taxon>Nephila</taxon>
    </lineage>
</organism>
<protein>
    <submittedName>
        <fullName evidence="2">Uncharacterized protein</fullName>
    </submittedName>
</protein>
<evidence type="ECO:0000256" key="1">
    <source>
        <dbReference type="SAM" id="MobiDB-lite"/>
    </source>
</evidence>
<name>A0A8X6QL60_NEPPI</name>
<feature type="region of interest" description="Disordered" evidence="1">
    <location>
        <begin position="1"/>
        <end position="37"/>
    </location>
</feature>
<keyword evidence="3" id="KW-1185">Reference proteome</keyword>
<evidence type="ECO:0000313" key="3">
    <source>
        <dbReference type="Proteomes" id="UP000887013"/>
    </source>
</evidence>
<gene>
    <name evidence="2" type="ORF">NPIL_29601</name>
</gene>
<comment type="caution">
    <text evidence="2">The sequence shown here is derived from an EMBL/GenBank/DDBJ whole genome shotgun (WGS) entry which is preliminary data.</text>
</comment>
<dbReference type="EMBL" id="BMAW01128305">
    <property type="protein sequence ID" value="GFU24894.1"/>
    <property type="molecule type" value="Genomic_DNA"/>
</dbReference>
<dbReference type="Proteomes" id="UP000887013">
    <property type="component" value="Unassembled WGS sequence"/>
</dbReference>
<dbReference type="AlphaFoldDB" id="A0A8X6QL60"/>
<feature type="region of interest" description="Disordered" evidence="1">
    <location>
        <begin position="68"/>
        <end position="102"/>
    </location>
</feature>
<accession>A0A8X6QL60</accession>
<evidence type="ECO:0000313" key="2">
    <source>
        <dbReference type="EMBL" id="GFU24894.1"/>
    </source>
</evidence>